<protein>
    <submittedName>
        <fullName evidence="1">Uncharacterized protein</fullName>
    </submittedName>
</protein>
<accession>A0A811BM84</accession>
<sequence>MAVSLSLRARMSVQSIWRRLWAVGSGCLSCFACARLNGRQRCIRVTGGFPSRTGWCCVVFVMERCGLWPRAFCGRCAYRPLVVVN</sequence>
<evidence type="ECO:0000313" key="1">
    <source>
        <dbReference type="EMBL" id="BCU03034.1"/>
    </source>
</evidence>
<dbReference type="Proteomes" id="UP001253637">
    <property type="component" value="Segment"/>
</dbReference>
<reference evidence="1" key="1">
    <citation type="submission" date="2021-04" db="EMBL/GenBank/DDBJ databases">
        <title>Draft Genome Sequence of Pandoravirus japonicus, Isolated from the Sabaishi River of Niigata, Japan.</title>
        <authorList>
            <person name="Hosokawa N."/>
            <person name="Takahashi H."/>
            <person name="Aoki K."/>
            <person name="Takemura M."/>
        </authorList>
    </citation>
    <scope>NUCLEOTIDE SEQUENCE</scope>
</reference>
<dbReference type="EMBL" id="LC625835">
    <property type="protein sequence ID" value="BCU03034.1"/>
    <property type="molecule type" value="Genomic_DNA"/>
</dbReference>
<proteinExistence type="predicted"/>
<evidence type="ECO:0000313" key="2">
    <source>
        <dbReference type="Proteomes" id="UP001253637"/>
    </source>
</evidence>
<organism evidence="1 2">
    <name type="scientific">Pandoravirus japonicus</name>
    <dbReference type="NCBI Taxonomy" id="2823154"/>
    <lineage>
        <taxon>Viruses</taxon>
        <taxon>Pandoravirus</taxon>
    </lineage>
</organism>
<name>A0A811BM84_9VIRU</name>